<evidence type="ECO:0000256" key="1">
    <source>
        <dbReference type="ARBA" id="ARBA00022679"/>
    </source>
</evidence>
<dbReference type="AlphaFoldDB" id="A0A1W7CV85"/>
<feature type="region of interest" description="Disordered" evidence="3">
    <location>
        <begin position="1"/>
        <end position="28"/>
    </location>
</feature>
<evidence type="ECO:0000313" key="5">
    <source>
        <dbReference type="EMBL" id="ARQ68675.1"/>
    </source>
</evidence>
<dbReference type="Pfam" id="PF13508">
    <property type="entry name" value="Acetyltransf_7"/>
    <property type="match status" value="1"/>
</dbReference>
<feature type="region of interest" description="Disordered" evidence="3">
    <location>
        <begin position="124"/>
        <end position="143"/>
    </location>
</feature>
<evidence type="ECO:0000259" key="4">
    <source>
        <dbReference type="PROSITE" id="PS51186"/>
    </source>
</evidence>
<feature type="region of interest" description="Disordered" evidence="3">
    <location>
        <begin position="296"/>
        <end position="315"/>
    </location>
</feature>
<accession>A0A1W7CV85</accession>
<dbReference type="SUPFAM" id="SSF55729">
    <property type="entry name" value="Acyl-CoA N-acyltransferases (Nat)"/>
    <property type="match status" value="1"/>
</dbReference>
<dbReference type="InterPro" id="IPR000182">
    <property type="entry name" value="GNAT_dom"/>
</dbReference>
<dbReference type="PROSITE" id="PS51186">
    <property type="entry name" value="GNAT"/>
    <property type="match status" value="1"/>
</dbReference>
<name>A0A1W7CV85_9ACTN</name>
<evidence type="ECO:0000313" key="6">
    <source>
        <dbReference type="Proteomes" id="UP000194218"/>
    </source>
</evidence>
<feature type="domain" description="N-acetyltransferase" evidence="4">
    <location>
        <begin position="140"/>
        <end position="305"/>
    </location>
</feature>
<dbReference type="Gene3D" id="3.40.630.30">
    <property type="match status" value="1"/>
</dbReference>
<dbReference type="RefSeq" id="WP_086158184.1">
    <property type="nucleotide sequence ID" value="NZ_CP021121.1"/>
</dbReference>
<dbReference type="KEGG" id="smao:CAG99_07250"/>
<dbReference type="PANTHER" id="PTHR43877:SF1">
    <property type="entry name" value="ACETYLTRANSFERASE"/>
    <property type="match status" value="1"/>
</dbReference>
<dbReference type="EMBL" id="CP021121">
    <property type="protein sequence ID" value="ARQ68675.1"/>
    <property type="molecule type" value="Genomic_DNA"/>
</dbReference>
<reference evidence="5 6" key="1">
    <citation type="submission" date="2017-05" db="EMBL/GenBank/DDBJ databases">
        <title>Complete genome sequence of Streptomyces sp. SCSIO 03032 revealed the diverse biosynthetic pathways for its bioactive secondary metabolites.</title>
        <authorList>
            <person name="Ma L."/>
            <person name="Zhu Y."/>
            <person name="Zhang W."/>
            <person name="Zhang G."/>
            <person name="Tian X."/>
            <person name="Zhang S."/>
            <person name="Zhang C."/>
        </authorList>
    </citation>
    <scope>NUCLEOTIDE SEQUENCE [LARGE SCALE GENOMIC DNA]</scope>
    <source>
        <strain evidence="5 6">SCSIO 03032</strain>
    </source>
</reference>
<dbReference type="PANTHER" id="PTHR43877">
    <property type="entry name" value="AMINOALKYLPHOSPHONATE N-ACETYLTRANSFERASE-RELATED-RELATED"/>
    <property type="match status" value="1"/>
</dbReference>
<keyword evidence="1" id="KW-0808">Transferase</keyword>
<dbReference type="CDD" id="cd04301">
    <property type="entry name" value="NAT_SF"/>
    <property type="match status" value="1"/>
</dbReference>
<dbReference type="Proteomes" id="UP000194218">
    <property type="component" value="Chromosome"/>
</dbReference>
<dbReference type="InterPro" id="IPR016181">
    <property type="entry name" value="Acyl_CoA_acyltransferase"/>
</dbReference>
<protein>
    <recommendedName>
        <fullName evidence="4">N-acetyltransferase domain-containing protein</fullName>
    </recommendedName>
</protein>
<evidence type="ECO:0000256" key="3">
    <source>
        <dbReference type="SAM" id="MobiDB-lite"/>
    </source>
</evidence>
<gene>
    <name evidence="5" type="ORF">CAG99_07250</name>
</gene>
<keyword evidence="2" id="KW-0012">Acyltransferase</keyword>
<dbReference type="GO" id="GO:0016747">
    <property type="term" value="F:acyltransferase activity, transferring groups other than amino-acyl groups"/>
    <property type="evidence" value="ECO:0007669"/>
    <property type="project" value="InterPro"/>
</dbReference>
<dbReference type="OrthoDB" id="149709at2"/>
<evidence type="ECO:0000256" key="2">
    <source>
        <dbReference type="ARBA" id="ARBA00023315"/>
    </source>
</evidence>
<organism evidence="5 6">
    <name type="scientific">Streptomyces marincola</name>
    <dbReference type="NCBI Taxonomy" id="2878388"/>
    <lineage>
        <taxon>Bacteria</taxon>
        <taxon>Bacillati</taxon>
        <taxon>Actinomycetota</taxon>
        <taxon>Actinomycetes</taxon>
        <taxon>Kitasatosporales</taxon>
        <taxon>Streptomycetaceae</taxon>
        <taxon>Streptomyces</taxon>
    </lineage>
</organism>
<proteinExistence type="predicted"/>
<dbReference type="InterPro" id="IPR050832">
    <property type="entry name" value="Bact_Acetyltransf"/>
</dbReference>
<sequence length="315" mass="33513">MRNGRRPRALDPLLPRALPLPPPAPGDALLHVPGAEGVHRRTRPDLDTFDATWSAAERHELYARPTGADRAGALDALLTAWRERLPGWPPPGDAEAVFTWPSRDTELTPVLLAHGMGPRRVAAVRPAGRPVPGPRRGPAVSVRPLGPGDVDAAAALWLDGLRWDARFGACVIRRSSARNVRALLARALGWVAEDDGTVVGVVAVEDPGRTAWAARLATARHPGYLTALAVDRARRGAGIGTALVRTAHAALEEAGCTLTVLHYAALSPLSGPFWHRCGYRPLWTTWAATGSRVQVSAARASDPPGSRTRPAGRPG</sequence>
<keyword evidence="6" id="KW-1185">Reference proteome</keyword>